<feature type="non-terminal residue" evidence="1">
    <location>
        <position position="115"/>
    </location>
</feature>
<evidence type="ECO:0008006" key="2">
    <source>
        <dbReference type="Google" id="ProtNLM"/>
    </source>
</evidence>
<accession>X1QPF5</accession>
<dbReference type="AlphaFoldDB" id="X1QPF5"/>
<proteinExistence type="predicted"/>
<protein>
    <recommendedName>
        <fullName evidence="2">ASCH domain-containing protein</fullName>
    </recommendedName>
</protein>
<organism evidence="1">
    <name type="scientific">marine sediment metagenome</name>
    <dbReference type="NCBI Taxonomy" id="412755"/>
    <lineage>
        <taxon>unclassified sequences</taxon>
        <taxon>metagenomes</taxon>
        <taxon>ecological metagenomes</taxon>
    </lineage>
</organism>
<evidence type="ECO:0000313" key="1">
    <source>
        <dbReference type="EMBL" id="GAI70412.1"/>
    </source>
</evidence>
<reference evidence="1" key="1">
    <citation type="journal article" date="2014" name="Front. Microbiol.">
        <title>High frequency of phylogenetically diverse reductive dehalogenase-homologous genes in deep subseafloor sedimentary metagenomes.</title>
        <authorList>
            <person name="Kawai M."/>
            <person name="Futagami T."/>
            <person name="Toyoda A."/>
            <person name="Takaki Y."/>
            <person name="Nishi S."/>
            <person name="Hori S."/>
            <person name="Arai W."/>
            <person name="Tsubouchi T."/>
            <person name="Morono Y."/>
            <person name="Uchiyama I."/>
            <person name="Ito T."/>
            <person name="Fujiyama A."/>
            <person name="Inagaki F."/>
            <person name="Takami H."/>
        </authorList>
    </citation>
    <scope>NUCLEOTIDE SEQUENCE</scope>
    <source>
        <strain evidence="1">Expedition CK06-06</strain>
    </source>
</reference>
<name>X1QPF5_9ZZZZ</name>
<dbReference type="EMBL" id="BARW01000863">
    <property type="protein sequence ID" value="GAI70412.1"/>
    <property type="molecule type" value="Genomic_DNA"/>
</dbReference>
<sequence length="115" mass="13802">MRILGVTTKWPKLKRPFWTTFRLPRRDKDWQVGEEVQVVYKPRSKQREVLGAARIIEKIAKRFWSPSTRGNIITKAEVIEDGFESVQEMWRWMLKAHGARVRQEPLNKLTVEWIR</sequence>
<comment type="caution">
    <text evidence="1">The sequence shown here is derived from an EMBL/GenBank/DDBJ whole genome shotgun (WGS) entry which is preliminary data.</text>
</comment>
<gene>
    <name evidence="1" type="ORF">S12H4_03172</name>
</gene>